<name>A0AAJ1R1C7_9FLAO</name>
<dbReference type="PANTHER" id="PTHR43377:SF1">
    <property type="entry name" value="BILIVERDIN REDUCTASE A"/>
    <property type="match status" value="1"/>
</dbReference>
<dbReference type="Pfam" id="PF22725">
    <property type="entry name" value="GFO_IDH_MocA_C3"/>
    <property type="match status" value="1"/>
</dbReference>
<dbReference type="InterPro" id="IPR000683">
    <property type="entry name" value="Gfo/Idh/MocA-like_OxRdtase_N"/>
</dbReference>
<evidence type="ECO:0000313" key="4">
    <source>
        <dbReference type="Proteomes" id="UP001225933"/>
    </source>
</evidence>
<evidence type="ECO:0000259" key="1">
    <source>
        <dbReference type="Pfam" id="PF01408"/>
    </source>
</evidence>
<reference evidence="3" key="1">
    <citation type="submission" date="2023-06" db="EMBL/GenBank/DDBJ databases">
        <title>Two Chryseobacterium gambrini strains from China.</title>
        <authorList>
            <person name="Zeng J."/>
            <person name="Wu Y."/>
        </authorList>
    </citation>
    <scope>NUCLEOTIDE SEQUENCE</scope>
    <source>
        <strain evidence="3">SQ219</strain>
    </source>
</reference>
<dbReference type="SUPFAM" id="SSF51735">
    <property type="entry name" value="NAD(P)-binding Rossmann-fold domains"/>
    <property type="match status" value="1"/>
</dbReference>
<proteinExistence type="predicted"/>
<dbReference type="PANTHER" id="PTHR43377">
    <property type="entry name" value="BILIVERDIN REDUCTASE A"/>
    <property type="match status" value="1"/>
</dbReference>
<dbReference type="Gene3D" id="3.40.50.720">
    <property type="entry name" value="NAD(P)-binding Rossmann-like Domain"/>
    <property type="match status" value="1"/>
</dbReference>
<evidence type="ECO:0000259" key="2">
    <source>
        <dbReference type="Pfam" id="PF22725"/>
    </source>
</evidence>
<dbReference type="SUPFAM" id="SSF55347">
    <property type="entry name" value="Glyceraldehyde-3-phosphate dehydrogenase-like, C-terminal domain"/>
    <property type="match status" value="1"/>
</dbReference>
<feature type="domain" description="GFO/IDH/MocA-like oxidoreductase" evidence="2">
    <location>
        <begin position="124"/>
        <end position="247"/>
    </location>
</feature>
<dbReference type="Gene3D" id="3.30.360.10">
    <property type="entry name" value="Dihydrodipicolinate Reductase, domain 2"/>
    <property type="match status" value="1"/>
</dbReference>
<evidence type="ECO:0000313" key="3">
    <source>
        <dbReference type="EMBL" id="MDN4012011.1"/>
    </source>
</evidence>
<accession>A0AAJ1R1C7</accession>
<feature type="domain" description="Gfo/Idh/MocA-like oxidoreductase N-terminal" evidence="1">
    <location>
        <begin position="2"/>
        <end position="109"/>
    </location>
</feature>
<dbReference type="GO" id="GO:0000166">
    <property type="term" value="F:nucleotide binding"/>
    <property type="evidence" value="ECO:0007669"/>
    <property type="project" value="InterPro"/>
</dbReference>
<sequence>MNISILGTGFMGKKHKAVLEQISNIHINAEIDSHAESHSKTHFHSLEHFLEEKLHTDLVVVATPNHLHFQHAKTLLENGYNVLIEKPFVFNMEQASTLREAAHQNNSHVFLVMQNRFSPVTLFLSEIVDSKKLGKIYNIQLNAFWNRGEQYYIKDSWKGKKNMDGGILYTQFSHLLDLLCYVFKDDFTILFRDLTSFRNFNISEIEDTALLILQGKTGTKVSVNFTTSVFEKNQETSLNIIAEKGTLKISGQYFNEITFQHIADCPDKFEIPSTSNEENLKEMYQEIFKFLQGKENNAILLKDGIALVDLLEKIYS</sequence>
<dbReference type="InterPro" id="IPR036291">
    <property type="entry name" value="NAD(P)-bd_dom_sf"/>
</dbReference>
<dbReference type="Proteomes" id="UP001225933">
    <property type="component" value="Unassembled WGS sequence"/>
</dbReference>
<dbReference type="Pfam" id="PF01408">
    <property type="entry name" value="GFO_IDH_MocA"/>
    <property type="match status" value="1"/>
</dbReference>
<gene>
    <name evidence="3" type="ORF">QX233_06050</name>
</gene>
<dbReference type="RefSeq" id="WP_214587759.1">
    <property type="nucleotide sequence ID" value="NZ_JAUHGV010000005.1"/>
</dbReference>
<dbReference type="InterPro" id="IPR051450">
    <property type="entry name" value="Gfo/Idh/MocA_Oxidoreductases"/>
</dbReference>
<organism evidence="3 4">
    <name type="scientific">Chryseobacterium gambrini</name>
    <dbReference type="NCBI Taxonomy" id="373672"/>
    <lineage>
        <taxon>Bacteria</taxon>
        <taxon>Pseudomonadati</taxon>
        <taxon>Bacteroidota</taxon>
        <taxon>Flavobacteriia</taxon>
        <taxon>Flavobacteriales</taxon>
        <taxon>Weeksellaceae</taxon>
        <taxon>Chryseobacterium group</taxon>
        <taxon>Chryseobacterium</taxon>
    </lineage>
</organism>
<dbReference type="InterPro" id="IPR055170">
    <property type="entry name" value="GFO_IDH_MocA-like_dom"/>
</dbReference>
<protein>
    <submittedName>
        <fullName evidence="3">Gfo/Idh/MocA family oxidoreductase</fullName>
    </submittedName>
</protein>
<dbReference type="AlphaFoldDB" id="A0AAJ1R1C7"/>
<dbReference type="EMBL" id="JAUHGV010000005">
    <property type="protein sequence ID" value="MDN4012011.1"/>
    <property type="molecule type" value="Genomic_DNA"/>
</dbReference>
<comment type="caution">
    <text evidence="3">The sequence shown here is derived from an EMBL/GenBank/DDBJ whole genome shotgun (WGS) entry which is preliminary data.</text>
</comment>